<evidence type="ECO:0000313" key="2">
    <source>
        <dbReference type="EMBL" id="QNT59249.1"/>
    </source>
</evidence>
<dbReference type="RefSeq" id="WP_187000877.1">
    <property type="nucleotide sequence ID" value="NZ_CP060414.2"/>
</dbReference>
<evidence type="ECO:0000313" key="3">
    <source>
        <dbReference type="Proteomes" id="UP000516412"/>
    </source>
</evidence>
<dbReference type="Pfam" id="PF10076">
    <property type="entry name" value="Phage_Mu_Gp48"/>
    <property type="match status" value="1"/>
</dbReference>
<dbReference type="AlphaFoldDB" id="A0A7H1MC38"/>
<dbReference type="Proteomes" id="UP000516412">
    <property type="component" value="Chromosome"/>
</dbReference>
<reference evidence="3" key="1">
    <citation type="submission" date="2020-09" db="EMBL/GenBank/DDBJ databases">
        <title>Complete Genome Sequence of mouse commensal type strain Neisseria musculi.</title>
        <authorList>
            <person name="Thapa E."/>
            <person name="Aluvathingal J."/>
            <person name="Nadendla S."/>
            <person name="Mehta A."/>
            <person name="Tettelin H."/>
            <person name="Weyand N.J."/>
        </authorList>
    </citation>
    <scope>NUCLEOTIDE SEQUENCE [LARGE SCALE GENOMIC DNA]</scope>
    <source>
        <strain evidence="2 3">NW831</strain>
    </source>
</reference>
<organism evidence="1 3">
    <name type="scientific">Neisseria musculi</name>
    <dbReference type="NCBI Taxonomy" id="1815583"/>
    <lineage>
        <taxon>Bacteria</taxon>
        <taxon>Pseudomonadati</taxon>
        <taxon>Pseudomonadota</taxon>
        <taxon>Betaproteobacteria</taxon>
        <taxon>Neisseriales</taxon>
        <taxon>Neisseriaceae</taxon>
        <taxon>Neisseria</taxon>
    </lineage>
</organism>
<dbReference type="InterPro" id="IPR018755">
    <property type="entry name" value="Phage_Mu_Gp48"/>
</dbReference>
<reference evidence="1" key="2">
    <citation type="submission" date="2024-06" db="EMBL/GenBank/DDBJ databases">
        <title>Complete Genome Sequence of mouse commensal type strain Neisseria musculi.</title>
        <authorList>
            <person name="Thapa E."/>
            <person name="Aluvathingal J."/>
            <person name="Nadendla S."/>
            <person name="Mehta A."/>
            <person name="Tettelin H."/>
            <person name="Weyand N.J."/>
        </authorList>
    </citation>
    <scope>NUCLEOTIDE SEQUENCE</scope>
    <source>
        <strain evidence="1 3">NW831</strain>
    </source>
</reference>
<proteinExistence type="predicted"/>
<dbReference type="EMBL" id="CP060414">
    <property type="protein sequence ID" value="QNT59203.1"/>
    <property type="molecule type" value="Genomic_DNA"/>
</dbReference>
<accession>A0A7H1MC38</accession>
<dbReference type="KEGG" id="nmus:H7A79_0328"/>
<evidence type="ECO:0008006" key="4">
    <source>
        <dbReference type="Google" id="ProtNLM"/>
    </source>
</evidence>
<name>A0A7H1MC38_9NEIS</name>
<sequence length="189" mass="20723">MGYKNTLLALLPPVSYARNADGQRNQATIDGNALDAAADHAAAAENAVTPEYAGELIDNWERVLGIDNSDKPEPYRISAVIAKINATGGLSIPYFLSLAKGAGYDIHITEEDCFRAGTSCAGDNLNDEESQWRWCVDIADGNATAYIFRAGEARAGDRLTVYTDPIIETMFEELKPAWTYCRFEYAEEL</sequence>
<keyword evidence="3" id="KW-1185">Reference proteome</keyword>
<dbReference type="KEGG" id="nmus:H7A79_1095"/>
<dbReference type="EMBL" id="CP060414">
    <property type="protein sequence ID" value="QNT59249.1"/>
    <property type="molecule type" value="Genomic_DNA"/>
</dbReference>
<evidence type="ECO:0000313" key="1">
    <source>
        <dbReference type="EMBL" id="QNT59203.1"/>
    </source>
</evidence>
<protein>
    <recommendedName>
        <fullName evidence="4">Phage tail protein</fullName>
    </recommendedName>
</protein>
<gene>
    <name evidence="2" type="ORF">H7A79_0328</name>
    <name evidence="1" type="ORF">H7A79_1095</name>
</gene>